<dbReference type="GO" id="GO:0003700">
    <property type="term" value="F:DNA-binding transcription factor activity"/>
    <property type="evidence" value="ECO:0007669"/>
    <property type="project" value="InterPro"/>
</dbReference>
<dbReference type="PANTHER" id="PTHR46577:SF2">
    <property type="entry name" value="TRANSCRIPTIONAL REGULATORY PROTEIN"/>
    <property type="match status" value="1"/>
</dbReference>
<dbReference type="Gene3D" id="3.40.640.10">
    <property type="entry name" value="Type I PLP-dependent aspartate aminotransferase-like (Major domain)"/>
    <property type="match status" value="1"/>
</dbReference>
<evidence type="ECO:0000313" key="7">
    <source>
        <dbReference type="EMBL" id="MBA1378756.1"/>
    </source>
</evidence>
<evidence type="ECO:0000256" key="4">
    <source>
        <dbReference type="ARBA" id="ARBA00023125"/>
    </source>
</evidence>
<dbReference type="RefSeq" id="WP_181288374.1">
    <property type="nucleotide sequence ID" value="NZ_VDLV01000015.1"/>
</dbReference>
<sequence>MDLNIDRNATGSLVRQLIASLTEWINTHGIRPGARMPSIRQLATENGLSLSSVIKAYDQLVASGVLESRHGSGFFVAQQMPQASAPDMEEAVGWRLFDNESTQLKLGCGWLPDAWRDDTDLGQAIRQVVRSDNQALFNYSTPLGSAHLRLHIQKRLGLIDIHVDPQQILTTQGASHGLDLLVRTLLKPGDLVLVESPGYYNLFNLLKLHGVKTLAVPRTAQGPDIASLERLLDVHKPSYFFINSMYQNPTGTSLAPSVAYRLLQLATLHDFRLIEDDIYADFQNGPTSRLASLDALDRVIYLASFSKTLSSSLRIGYVVAQPEVIKRLAEVKMVTGIGCSLLAENVVATLLANGAYRKLLQRLRVRLNKQMANTLRLLDPAHWEVFAEPSGGLFVWARPRHVQADRVRQIAEQLQIQLSQGSTFLPQGQACDWLRLNVAFTQDVRAQAFFRQIGQESVVGTPVLMGIDIK</sequence>
<protein>
    <submittedName>
        <fullName evidence="7">PLP-dependent aminotransferase family protein</fullName>
    </submittedName>
</protein>
<dbReference type="GO" id="GO:0008483">
    <property type="term" value="F:transaminase activity"/>
    <property type="evidence" value="ECO:0007669"/>
    <property type="project" value="UniProtKB-KW"/>
</dbReference>
<keyword evidence="7" id="KW-0032">Aminotransferase</keyword>
<accession>A0A7V8UBN9</accession>
<dbReference type="PROSITE" id="PS50949">
    <property type="entry name" value="HTH_GNTR"/>
    <property type="match status" value="1"/>
</dbReference>
<evidence type="ECO:0000313" key="8">
    <source>
        <dbReference type="Proteomes" id="UP000572407"/>
    </source>
</evidence>
<organism evidence="7 8">
    <name type="scientific">Pseudomonas brassicacearum subsp. neoaurantiaca</name>
    <dbReference type="NCBI Taxonomy" id="494916"/>
    <lineage>
        <taxon>Bacteria</taxon>
        <taxon>Pseudomonadati</taxon>
        <taxon>Pseudomonadota</taxon>
        <taxon>Gammaproteobacteria</taxon>
        <taxon>Pseudomonadales</taxon>
        <taxon>Pseudomonadaceae</taxon>
        <taxon>Pseudomonas</taxon>
    </lineage>
</organism>
<dbReference type="InterPro" id="IPR015424">
    <property type="entry name" value="PyrdxlP-dep_Trfase"/>
</dbReference>
<proteinExistence type="inferred from homology"/>
<dbReference type="SUPFAM" id="SSF53383">
    <property type="entry name" value="PLP-dependent transferases"/>
    <property type="match status" value="1"/>
</dbReference>
<comment type="similarity">
    <text evidence="1">In the C-terminal section; belongs to the class-I pyridoxal-phosphate-dependent aminotransferase family.</text>
</comment>
<keyword evidence="5" id="KW-0804">Transcription</keyword>
<dbReference type="Proteomes" id="UP000572407">
    <property type="component" value="Unassembled WGS sequence"/>
</dbReference>
<keyword evidence="3" id="KW-0805">Transcription regulation</keyword>
<dbReference type="AlphaFoldDB" id="A0A7V8UBN9"/>
<dbReference type="InterPro" id="IPR051446">
    <property type="entry name" value="HTH_trans_reg/aminotransferase"/>
</dbReference>
<gene>
    <name evidence="7" type="ORF">FHK92_13150</name>
</gene>
<keyword evidence="4" id="KW-0238">DNA-binding</keyword>
<dbReference type="GO" id="GO:0003677">
    <property type="term" value="F:DNA binding"/>
    <property type="evidence" value="ECO:0007669"/>
    <property type="project" value="UniProtKB-KW"/>
</dbReference>
<dbReference type="CDD" id="cd00609">
    <property type="entry name" value="AAT_like"/>
    <property type="match status" value="1"/>
</dbReference>
<dbReference type="EMBL" id="VDLV01000015">
    <property type="protein sequence ID" value="MBA1378756.1"/>
    <property type="molecule type" value="Genomic_DNA"/>
</dbReference>
<name>A0A7V8UBN9_9PSED</name>
<dbReference type="InterPro" id="IPR036390">
    <property type="entry name" value="WH_DNA-bd_sf"/>
</dbReference>
<evidence type="ECO:0000259" key="6">
    <source>
        <dbReference type="PROSITE" id="PS50949"/>
    </source>
</evidence>
<evidence type="ECO:0000256" key="1">
    <source>
        <dbReference type="ARBA" id="ARBA00005384"/>
    </source>
</evidence>
<dbReference type="SMART" id="SM00345">
    <property type="entry name" value="HTH_GNTR"/>
    <property type="match status" value="1"/>
</dbReference>
<dbReference type="InterPro" id="IPR015421">
    <property type="entry name" value="PyrdxlP-dep_Trfase_major"/>
</dbReference>
<evidence type="ECO:0000256" key="5">
    <source>
        <dbReference type="ARBA" id="ARBA00023163"/>
    </source>
</evidence>
<dbReference type="InterPro" id="IPR004839">
    <property type="entry name" value="Aminotransferase_I/II_large"/>
</dbReference>
<dbReference type="SUPFAM" id="SSF46785">
    <property type="entry name" value="Winged helix' DNA-binding domain"/>
    <property type="match status" value="1"/>
</dbReference>
<dbReference type="Pfam" id="PF00392">
    <property type="entry name" value="GntR"/>
    <property type="match status" value="1"/>
</dbReference>
<dbReference type="GO" id="GO:0030170">
    <property type="term" value="F:pyridoxal phosphate binding"/>
    <property type="evidence" value="ECO:0007669"/>
    <property type="project" value="InterPro"/>
</dbReference>
<feature type="domain" description="HTH gntR-type" evidence="6">
    <location>
        <begin position="11"/>
        <end position="79"/>
    </location>
</feature>
<evidence type="ECO:0000256" key="3">
    <source>
        <dbReference type="ARBA" id="ARBA00023015"/>
    </source>
</evidence>
<keyword evidence="2" id="KW-0663">Pyridoxal phosphate</keyword>
<dbReference type="CDD" id="cd07377">
    <property type="entry name" value="WHTH_GntR"/>
    <property type="match status" value="1"/>
</dbReference>
<comment type="caution">
    <text evidence="7">The sequence shown here is derived from an EMBL/GenBank/DDBJ whole genome shotgun (WGS) entry which is preliminary data.</text>
</comment>
<dbReference type="Gene3D" id="1.10.10.10">
    <property type="entry name" value="Winged helix-like DNA-binding domain superfamily/Winged helix DNA-binding domain"/>
    <property type="match status" value="1"/>
</dbReference>
<dbReference type="Pfam" id="PF00155">
    <property type="entry name" value="Aminotran_1_2"/>
    <property type="match status" value="1"/>
</dbReference>
<dbReference type="InterPro" id="IPR000524">
    <property type="entry name" value="Tscrpt_reg_HTH_GntR"/>
</dbReference>
<keyword evidence="7" id="KW-0808">Transferase</keyword>
<evidence type="ECO:0000256" key="2">
    <source>
        <dbReference type="ARBA" id="ARBA00022898"/>
    </source>
</evidence>
<reference evidence="7 8" key="1">
    <citation type="submission" date="2019-06" db="EMBL/GenBank/DDBJ databases">
        <title>Analysis of the biodiversity of Brassica napus bacterial endophytes for the selection of potential efficient biofertilizers for rapeseed crops.</title>
        <authorList>
            <person name="Jimenez-Gomez A."/>
            <person name="Saati-Santamaria Z."/>
            <person name="Menendez E."/>
            <person name="Rivas R."/>
            <person name="Mateos P.F."/>
            <person name="Velazquez E."/>
            <person name="Garcia-Fraile P."/>
        </authorList>
    </citation>
    <scope>NUCLEOTIDE SEQUENCE [LARGE SCALE GENOMIC DNA]</scope>
    <source>
        <strain evidence="7 8">CDVBN10</strain>
    </source>
</reference>
<dbReference type="InterPro" id="IPR036388">
    <property type="entry name" value="WH-like_DNA-bd_sf"/>
</dbReference>
<dbReference type="PANTHER" id="PTHR46577">
    <property type="entry name" value="HTH-TYPE TRANSCRIPTIONAL REGULATORY PROTEIN GABR"/>
    <property type="match status" value="1"/>
</dbReference>